<dbReference type="RefSeq" id="WP_338889686.1">
    <property type="nucleotide sequence ID" value="NZ_CP147846.1"/>
</dbReference>
<dbReference type="EMBL" id="CP147846">
    <property type="protein sequence ID" value="WXG69087.1"/>
    <property type="molecule type" value="Genomic_DNA"/>
</dbReference>
<comment type="function">
    <text evidence="1">Participates in various redox reactions through the reversible oxidation of its active center dithiol to a disulfide and catalyzes dithiol-disulfide exchange reactions.</text>
</comment>
<protein>
    <submittedName>
        <fullName evidence="8">Thioredoxin family protein</fullName>
    </submittedName>
</protein>
<dbReference type="Gene3D" id="3.40.30.10">
    <property type="entry name" value="Glutaredoxin"/>
    <property type="match status" value="1"/>
</dbReference>
<feature type="domain" description="Thioredoxin" evidence="7">
    <location>
        <begin position="30"/>
        <end position="137"/>
    </location>
</feature>
<dbReference type="Proteomes" id="UP001432000">
    <property type="component" value="Chromosome"/>
</dbReference>
<evidence type="ECO:0000259" key="7">
    <source>
        <dbReference type="PROSITE" id="PS51352"/>
    </source>
</evidence>
<dbReference type="Pfam" id="PF00085">
    <property type="entry name" value="Thioredoxin"/>
    <property type="match status" value="1"/>
</dbReference>
<dbReference type="PROSITE" id="PS00194">
    <property type="entry name" value="THIOREDOXIN_1"/>
    <property type="match status" value="1"/>
</dbReference>
<comment type="similarity">
    <text evidence="2">Belongs to the thioredoxin family.</text>
</comment>
<keyword evidence="5" id="KW-1015">Disulfide bond</keyword>
<evidence type="ECO:0000256" key="4">
    <source>
        <dbReference type="ARBA" id="ARBA00022982"/>
    </source>
</evidence>
<gene>
    <name evidence="8" type="ORF">WDS16_00485</name>
</gene>
<keyword evidence="9" id="KW-1185">Reference proteome</keyword>
<keyword evidence="6" id="KW-0676">Redox-active center</keyword>
<proteinExistence type="inferred from homology"/>
<dbReference type="SUPFAM" id="SSF52833">
    <property type="entry name" value="Thioredoxin-like"/>
    <property type="match status" value="1"/>
</dbReference>
<name>A0ABZ2PJP4_9NOCA</name>
<evidence type="ECO:0000256" key="6">
    <source>
        <dbReference type="ARBA" id="ARBA00023284"/>
    </source>
</evidence>
<dbReference type="InterPro" id="IPR036249">
    <property type="entry name" value="Thioredoxin-like_sf"/>
</dbReference>
<dbReference type="InterPro" id="IPR013766">
    <property type="entry name" value="Thioredoxin_domain"/>
</dbReference>
<sequence>MTGLTVLLVVLIAATAFGLVYRSRAGKVRVSESAGSPELRALLLTAGVPLDAPVVLHFSADWCGPCAAVRRVVSQVLCDLDGPVEVELDIDANPELARAMNVMSLPTTFVLGEGLVERARISGVPKAEALRSALVNP</sequence>
<accession>A0ABZ2PJP4</accession>
<dbReference type="CDD" id="cd02947">
    <property type="entry name" value="TRX_family"/>
    <property type="match status" value="1"/>
</dbReference>
<evidence type="ECO:0000313" key="8">
    <source>
        <dbReference type="EMBL" id="WXG69087.1"/>
    </source>
</evidence>
<evidence type="ECO:0000256" key="5">
    <source>
        <dbReference type="ARBA" id="ARBA00023157"/>
    </source>
</evidence>
<evidence type="ECO:0000256" key="2">
    <source>
        <dbReference type="ARBA" id="ARBA00008987"/>
    </source>
</evidence>
<reference evidence="8 9" key="1">
    <citation type="submission" date="2024-03" db="EMBL/GenBank/DDBJ databases">
        <title>Natural products discovery in diverse microorganisms through a two-stage MS feature dereplication strategy.</title>
        <authorList>
            <person name="Zhang R."/>
        </authorList>
    </citation>
    <scope>NUCLEOTIDE SEQUENCE [LARGE SCALE GENOMIC DNA]</scope>
    <source>
        <strain evidence="8 9">18930</strain>
    </source>
</reference>
<organism evidence="8 9">
    <name type="scientific">Rhodococcus sovatensis</name>
    <dbReference type="NCBI Taxonomy" id="1805840"/>
    <lineage>
        <taxon>Bacteria</taxon>
        <taxon>Bacillati</taxon>
        <taxon>Actinomycetota</taxon>
        <taxon>Actinomycetes</taxon>
        <taxon>Mycobacteriales</taxon>
        <taxon>Nocardiaceae</taxon>
        <taxon>Rhodococcus</taxon>
    </lineage>
</organism>
<keyword evidence="3" id="KW-0813">Transport</keyword>
<evidence type="ECO:0000256" key="3">
    <source>
        <dbReference type="ARBA" id="ARBA00022448"/>
    </source>
</evidence>
<dbReference type="PANTHER" id="PTHR45663:SF11">
    <property type="entry name" value="GEO12009P1"/>
    <property type="match status" value="1"/>
</dbReference>
<keyword evidence="4" id="KW-0249">Electron transport</keyword>
<dbReference type="PROSITE" id="PS51352">
    <property type="entry name" value="THIOREDOXIN_2"/>
    <property type="match status" value="1"/>
</dbReference>
<dbReference type="InterPro" id="IPR017937">
    <property type="entry name" value="Thioredoxin_CS"/>
</dbReference>
<evidence type="ECO:0000256" key="1">
    <source>
        <dbReference type="ARBA" id="ARBA00003318"/>
    </source>
</evidence>
<dbReference type="PANTHER" id="PTHR45663">
    <property type="entry name" value="GEO12009P1"/>
    <property type="match status" value="1"/>
</dbReference>
<evidence type="ECO:0000313" key="9">
    <source>
        <dbReference type="Proteomes" id="UP001432000"/>
    </source>
</evidence>